<dbReference type="CDD" id="cd06850">
    <property type="entry name" value="biotinyl_domain"/>
    <property type="match status" value="1"/>
</dbReference>
<dbReference type="Pfam" id="PF02785">
    <property type="entry name" value="Biotin_carb_C"/>
    <property type="match status" value="1"/>
</dbReference>
<keyword evidence="5" id="KW-0809">Transit peptide</keyword>
<organism evidence="12 13">
    <name type="scientific">Sphingomonas sanguinis</name>
    <dbReference type="NCBI Taxonomy" id="33051"/>
    <lineage>
        <taxon>Bacteria</taxon>
        <taxon>Pseudomonadati</taxon>
        <taxon>Pseudomonadota</taxon>
        <taxon>Alphaproteobacteria</taxon>
        <taxon>Sphingomonadales</taxon>
        <taxon>Sphingomonadaceae</taxon>
        <taxon>Sphingomonas</taxon>
    </lineage>
</organism>
<accession>A0A7Y7QU20</accession>
<evidence type="ECO:0000259" key="9">
    <source>
        <dbReference type="PROSITE" id="PS50975"/>
    </source>
</evidence>
<keyword evidence="6" id="KW-0092">Biotin</keyword>
<dbReference type="Gene3D" id="3.30.470.20">
    <property type="entry name" value="ATP-grasp fold, B domain"/>
    <property type="match status" value="1"/>
</dbReference>
<dbReference type="GeneID" id="78486455"/>
<dbReference type="SUPFAM" id="SSF52440">
    <property type="entry name" value="PreATP-grasp domain"/>
    <property type="match status" value="1"/>
</dbReference>
<comment type="caution">
    <text evidence="12">The sequence shown here is derived from an EMBL/GenBank/DDBJ whole genome shotgun (WGS) entry which is preliminary data.</text>
</comment>
<dbReference type="FunFam" id="3.40.50.20:FF:000010">
    <property type="entry name" value="Propionyl-CoA carboxylase subunit alpha"/>
    <property type="match status" value="1"/>
</dbReference>
<dbReference type="InterPro" id="IPR005482">
    <property type="entry name" value="Biotin_COase_C"/>
</dbReference>
<dbReference type="SMART" id="SM00878">
    <property type="entry name" value="Biotin_carb_C"/>
    <property type="match status" value="1"/>
</dbReference>
<feature type="domain" description="ATP-grasp" evidence="9">
    <location>
        <begin position="120"/>
        <end position="322"/>
    </location>
</feature>
<protein>
    <submittedName>
        <fullName evidence="12">Acetyl/propionyl/methylcrotonyl-CoA carboxylase subunit alpha</fullName>
    </submittedName>
</protein>
<dbReference type="InterPro" id="IPR011764">
    <property type="entry name" value="Biotin_carboxylation_dom"/>
</dbReference>
<evidence type="ECO:0000259" key="8">
    <source>
        <dbReference type="PROSITE" id="PS50968"/>
    </source>
</evidence>
<dbReference type="Proteomes" id="UP000557656">
    <property type="component" value="Unassembled WGS sequence"/>
</dbReference>
<evidence type="ECO:0000256" key="6">
    <source>
        <dbReference type="ARBA" id="ARBA00023267"/>
    </source>
</evidence>
<dbReference type="EMBL" id="JABEOV010000012">
    <property type="protein sequence ID" value="NNG53289.1"/>
    <property type="molecule type" value="Genomic_DNA"/>
</dbReference>
<dbReference type="InterPro" id="IPR000089">
    <property type="entry name" value="Biotin_lipoyl"/>
</dbReference>
<keyword evidence="14" id="KW-1185">Reference proteome</keyword>
<dbReference type="PROSITE" id="PS50975">
    <property type="entry name" value="ATP_GRASP"/>
    <property type="match status" value="1"/>
</dbReference>
<dbReference type="InterPro" id="IPR005479">
    <property type="entry name" value="CPAse_ATP-bd"/>
</dbReference>
<proteinExistence type="predicted"/>
<dbReference type="EMBL" id="JABYQV010000002">
    <property type="protein sequence ID" value="NVP29958.1"/>
    <property type="molecule type" value="Genomic_DNA"/>
</dbReference>
<dbReference type="Proteomes" id="UP000531581">
    <property type="component" value="Unassembled WGS sequence"/>
</dbReference>
<evidence type="ECO:0000313" key="13">
    <source>
        <dbReference type="Proteomes" id="UP000531581"/>
    </source>
</evidence>
<dbReference type="InterPro" id="IPR011053">
    <property type="entry name" value="Single_hybrid_motif"/>
</dbReference>
<evidence type="ECO:0000256" key="7">
    <source>
        <dbReference type="PROSITE-ProRule" id="PRU00409"/>
    </source>
</evidence>
<dbReference type="SUPFAM" id="SSF51246">
    <property type="entry name" value="Rudiment single hybrid motif"/>
    <property type="match status" value="1"/>
</dbReference>
<dbReference type="PROSITE" id="PS00188">
    <property type="entry name" value="BIOTIN"/>
    <property type="match status" value="1"/>
</dbReference>
<dbReference type="FunFam" id="3.30.1490.20:FF:000003">
    <property type="entry name" value="acetyl-CoA carboxylase isoform X1"/>
    <property type="match status" value="1"/>
</dbReference>
<dbReference type="SUPFAM" id="SSF56059">
    <property type="entry name" value="Glutathione synthetase ATP-binding domain-like"/>
    <property type="match status" value="1"/>
</dbReference>
<dbReference type="GO" id="GO:0005524">
    <property type="term" value="F:ATP binding"/>
    <property type="evidence" value="ECO:0007669"/>
    <property type="project" value="UniProtKB-UniRule"/>
</dbReference>
<dbReference type="FunFam" id="2.40.50.100:FF:000003">
    <property type="entry name" value="Acetyl-CoA carboxylase biotin carboxyl carrier protein"/>
    <property type="match status" value="1"/>
</dbReference>
<evidence type="ECO:0000313" key="11">
    <source>
        <dbReference type="EMBL" id="NNG53289.1"/>
    </source>
</evidence>
<evidence type="ECO:0000259" key="10">
    <source>
        <dbReference type="PROSITE" id="PS50979"/>
    </source>
</evidence>
<sequence>MMKSLLIANRGEIACRIIRTARELGLRTIAVYSEADAQALHVRLADEAVLIGPAPARESYLDASRILAAAHESGAEAIHPGYGFLSENAEFAEAVIAAGLVWVGPNSDSIRAMGLKDAAKARMIAAGVPVTPGYLGEDQSPDRLAAEADAVGYPVLIKAVAGGGGKGMRRVDDPAAFAEALASCRREAAASFGDDRVLIEKYILSPRHIEVQVFGDRHGQVVHLFERDCSLQRRHQKVIEEAPAPGMDDATREAVCGAAVRAAQAVDYVGAGTIEFIADASEGLRADRVWFMEMNTRLQVEHPVTEAITGVDLVEWQLRVAAGEPLPMAQADLAIHGHAIEARLYAEDPAKGFLPAIGTLEVFDLGDDPAIRIDTGVEEGAEITPWYDPMIAKVIAHGDTRDEAREALADALDEAVIWPVRTNAGFLVQALDHPDFASGQVDTGLIAREGEALMPPTEPSEEALAEAAAALIGQDGLSGFRLNAAPKQTARFLLDGRPVTVDFSEAGDVPPAPTDEVLISEGGQSWSFTRWRADGLAAGGAGDGAILSPMPGRIIVVAVAEGQAVIAGQPLVTLEAMKMEHVLTAPFDGVVTDLKAETGGQVAEGIALVRIVAEDAA</sequence>
<dbReference type="PROSITE" id="PS50979">
    <property type="entry name" value="BC"/>
    <property type="match status" value="1"/>
</dbReference>
<reference evidence="13 14" key="1">
    <citation type="submission" date="2020-05" db="EMBL/GenBank/DDBJ databases">
        <title>Draft Genome Sequences of Sphingomonas sp. Isolated from the International Space Station.</title>
        <authorList>
            <person name="Bijlani S."/>
            <person name="Singh N.K."/>
            <person name="Mason C.E."/>
            <person name="Wang C.C."/>
            <person name="Venkateswaran K."/>
        </authorList>
    </citation>
    <scope>NUCLEOTIDE SEQUENCE [LARGE SCALE GENOMIC DNA]</scope>
    <source>
        <strain evidence="11 14">IIF7SW-B5</strain>
        <strain evidence="12">ISS-IIF7SWP</strain>
    </source>
</reference>
<dbReference type="InterPro" id="IPR011054">
    <property type="entry name" value="Rudment_hybrid_motif"/>
</dbReference>
<evidence type="ECO:0000313" key="14">
    <source>
        <dbReference type="Proteomes" id="UP000557656"/>
    </source>
</evidence>
<comment type="cofactor">
    <cofactor evidence="1">
        <name>biotin</name>
        <dbReference type="ChEBI" id="CHEBI:57586"/>
    </cofactor>
</comment>
<dbReference type="RefSeq" id="WP_061780254.1">
    <property type="nucleotide sequence ID" value="NZ_JABEOV010000012.1"/>
</dbReference>
<name>A0A7Y7QU20_9SPHN</name>
<evidence type="ECO:0000256" key="3">
    <source>
        <dbReference type="ARBA" id="ARBA00022741"/>
    </source>
</evidence>
<dbReference type="AlphaFoldDB" id="A0A7Y7QU20"/>
<keyword evidence="2" id="KW-0436">Ligase</keyword>
<evidence type="ECO:0000256" key="4">
    <source>
        <dbReference type="ARBA" id="ARBA00022840"/>
    </source>
</evidence>
<feature type="domain" description="Biotin carboxylation" evidence="10">
    <location>
        <begin position="1"/>
        <end position="451"/>
    </location>
</feature>
<dbReference type="GO" id="GO:0046872">
    <property type="term" value="F:metal ion binding"/>
    <property type="evidence" value="ECO:0007669"/>
    <property type="project" value="InterPro"/>
</dbReference>
<evidence type="ECO:0000256" key="2">
    <source>
        <dbReference type="ARBA" id="ARBA00022598"/>
    </source>
</evidence>
<dbReference type="Pfam" id="PF00289">
    <property type="entry name" value="Biotin_carb_N"/>
    <property type="match status" value="1"/>
</dbReference>
<dbReference type="InterPro" id="IPR016185">
    <property type="entry name" value="PreATP-grasp_dom_sf"/>
</dbReference>
<feature type="domain" description="Lipoyl-binding" evidence="8">
    <location>
        <begin position="536"/>
        <end position="612"/>
    </location>
</feature>
<evidence type="ECO:0000256" key="1">
    <source>
        <dbReference type="ARBA" id="ARBA00001953"/>
    </source>
</evidence>
<keyword evidence="4 7" id="KW-0067">ATP-binding</keyword>
<dbReference type="Gene3D" id="2.40.50.100">
    <property type="match status" value="1"/>
</dbReference>
<keyword evidence="3 7" id="KW-0547">Nucleotide-binding</keyword>
<dbReference type="FunFam" id="3.30.470.20:FF:000028">
    <property type="entry name" value="Methylcrotonoyl-CoA carboxylase subunit alpha, mitochondrial"/>
    <property type="match status" value="1"/>
</dbReference>
<dbReference type="PANTHER" id="PTHR18866:SF33">
    <property type="entry name" value="METHYLCROTONOYL-COA CARBOXYLASE SUBUNIT ALPHA, MITOCHONDRIAL-RELATED"/>
    <property type="match status" value="1"/>
</dbReference>
<evidence type="ECO:0000313" key="12">
    <source>
        <dbReference type="EMBL" id="NVP29958.1"/>
    </source>
</evidence>
<dbReference type="Pfam" id="PF02786">
    <property type="entry name" value="CPSase_L_D2"/>
    <property type="match status" value="1"/>
</dbReference>
<dbReference type="InterPro" id="IPR050856">
    <property type="entry name" value="Biotin_carboxylase_complex"/>
</dbReference>
<evidence type="ECO:0000256" key="5">
    <source>
        <dbReference type="ARBA" id="ARBA00022946"/>
    </source>
</evidence>
<dbReference type="PANTHER" id="PTHR18866">
    <property type="entry name" value="CARBOXYLASE:PYRUVATE/ACETYL-COA/PROPIONYL-COA CARBOXYLASE"/>
    <property type="match status" value="1"/>
</dbReference>
<dbReference type="InterPro" id="IPR001882">
    <property type="entry name" value="Biotin_BS"/>
</dbReference>
<dbReference type="GO" id="GO:0016874">
    <property type="term" value="F:ligase activity"/>
    <property type="evidence" value="ECO:0007669"/>
    <property type="project" value="UniProtKB-KW"/>
</dbReference>
<dbReference type="InterPro" id="IPR011761">
    <property type="entry name" value="ATP-grasp"/>
</dbReference>
<dbReference type="Pfam" id="PF00364">
    <property type="entry name" value="Biotin_lipoyl"/>
    <property type="match status" value="1"/>
</dbReference>
<dbReference type="PROSITE" id="PS50968">
    <property type="entry name" value="BIOTINYL_LIPOYL"/>
    <property type="match status" value="1"/>
</dbReference>
<dbReference type="PROSITE" id="PS00867">
    <property type="entry name" value="CPSASE_2"/>
    <property type="match status" value="1"/>
</dbReference>
<dbReference type="InterPro" id="IPR005481">
    <property type="entry name" value="BC-like_N"/>
</dbReference>
<gene>
    <name evidence="11" type="ORF">HKX05_07995</name>
    <name evidence="12" type="ORF">HLV41_02790</name>
</gene>
<dbReference type="SUPFAM" id="SSF51230">
    <property type="entry name" value="Single hybrid motif"/>
    <property type="match status" value="1"/>
</dbReference>